<evidence type="ECO:0000313" key="3">
    <source>
        <dbReference type="Proteomes" id="UP001434337"/>
    </source>
</evidence>
<evidence type="ECO:0000259" key="1">
    <source>
        <dbReference type="Pfam" id="PF16571"/>
    </source>
</evidence>
<dbReference type="Proteomes" id="UP001434337">
    <property type="component" value="Chromosome"/>
</dbReference>
<evidence type="ECO:0000313" key="2">
    <source>
        <dbReference type="EMBL" id="WZW98866.1"/>
    </source>
</evidence>
<proteinExistence type="predicted"/>
<dbReference type="EMBL" id="CP115965">
    <property type="protein sequence ID" value="WZW98866.1"/>
    <property type="molecule type" value="Genomic_DNA"/>
</dbReference>
<sequence length="164" mass="18375">MKSLAGETILASFVNATDAERERLHLPWWYDATLWDSLDYLGWTDPQTPERGYFVAETSFGLVGAVLRLPKNRPHGRRALCNLCWTQHQTQGAVLMVARRAGRAGVNHNTVGTYICADLACSLYVRGLRRSVGGGTMPETVSTEHRIARLRENVEDFLARICVE</sequence>
<dbReference type="InterPro" id="IPR032330">
    <property type="entry name" value="EF-G-binding_C"/>
</dbReference>
<gene>
    <name evidence="2" type="ORF">PCC79_01245</name>
</gene>
<feature type="domain" description="Elongation factor G-binding protein C-terminal treble-clef zinc-finger" evidence="1">
    <location>
        <begin position="9"/>
        <end position="161"/>
    </location>
</feature>
<name>A0ABZ3C8J4_9ACTN</name>
<reference evidence="2 3" key="1">
    <citation type="journal article" date="2023" name="Environ Microbiome">
        <title>A coral-associated actinobacterium mitigates coral bleaching under heat stress.</title>
        <authorList>
            <person name="Li J."/>
            <person name="Zou Y."/>
            <person name="Li Q."/>
            <person name="Zhang J."/>
            <person name="Bourne D.G."/>
            <person name="Lyu Y."/>
            <person name="Liu C."/>
            <person name="Zhang S."/>
        </authorList>
    </citation>
    <scope>NUCLEOTIDE SEQUENCE [LARGE SCALE GENOMIC DNA]</scope>
    <source>
        <strain evidence="2 3">SCSIO 13291</strain>
    </source>
</reference>
<keyword evidence="3" id="KW-1185">Reference proteome</keyword>
<organism evidence="2 3">
    <name type="scientific">Propioniciclava soli</name>
    <dbReference type="NCBI Taxonomy" id="2775081"/>
    <lineage>
        <taxon>Bacteria</taxon>
        <taxon>Bacillati</taxon>
        <taxon>Actinomycetota</taxon>
        <taxon>Actinomycetes</taxon>
        <taxon>Propionibacteriales</taxon>
        <taxon>Propionibacteriaceae</taxon>
        <taxon>Propioniciclava</taxon>
    </lineage>
</organism>
<accession>A0ABZ3C8J4</accession>
<protein>
    <submittedName>
        <fullName evidence="2">FBP domain-containing protein</fullName>
    </submittedName>
</protein>
<dbReference type="Pfam" id="PF16571">
    <property type="entry name" value="FBP_C"/>
    <property type="match status" value="1"/>
</dbReference>
<dbReference type="RefSeq" id="WP_232548743.1">
    <property type="nucleotide sequence ID" value="NZ_CP115965.1"/>
</dbReference>